<comment type="caution">
    <text evidence="2">The sequence shown here is derived from an EMBL/GenBank/DDBJ whole genome shotgun (WGS) entry which is preliminary data.</text>
</comment>
<dbReference type="STRING" id="6210.W6U904"/>
<dbReference type="SUPFAM" id="SSF48065">
    <property type="entry name" value="DBL homology domain (DH-domain)"/>
    <property type="match status" value="1"/>
</dbReference>
<dbReference type="GeneID" id="36342950"/>
<name>W6U904_ECHGR</name>
<evidence type="ECO:0000259" key="1">
    <source>
        <dbReference type="PROSITE" id="PS50010"/>
    </source>
</evidence>
<organism evidence="2 3">
    <name type="scientific">Echinococcus granulosus</name>
    <name type="common">Hydatid tapeworm</name>
    <dbReference type="NCBI Taxonomy" id="6210"/>
    <lineage>
        <taxon>Eukaryota</taxon>
        <taxon>Metazoa</taxon>
        <taxon>Spiralia</taxon>
        <taxon>Lophotrochozoa</taxon>
        <taxon>Platyhelminthes</taxon>
        <taxon>Cestoda</taxon>
        <taxon>Eucestoda</taxon>
        <taxon>Cyclophyllidea</taxon>
        <taxon>Taeniidae</taxon>
        <taxon>Echinococcus</taxon>
        <taxon>Echinococcus granulosus group</taxon>
    </lineage>
</organism>
<dbReference type="InterPro" id="IPR000219">
    <property type="entry name" value="DH_dom"/>
</dbReference>
<evidence type="ECO:0000313" key="3">
    <source>
        <dbReference type="Proteomes" id="UP000019149"/>
    </source>
</evidence>
<dbReference type="CTD" id="36342950"/>
<dbReference type="AlphaFoldDB" id="W6U904"/>
<feature type="domain" description="DH" evidence="1">
    <location>
        <begin position="42"/>
        <end position="171"/>
    </location>
</feature>
<gene>
    <name evidence="2" type="ORF">EGR_07235</name>
</gene>
<dbReference type="GO" id="GO:0005085">
    <property type="term" value="F:guanyl-nucleotide exchange factor activity"/>
    <property type="evidence" value="ECO:0007669"/>
    <property type="project" value="InterPro"/>
</dbReference>
<accession>W6U904</accession>
<dbReference type="Gene3D" id="1.20.900.10">
    <property type="entry name" value="Dbl homology (DH) domain"/>
    <property type="match status" value="1"/>
</dbReference>
<dbReference type="Proteomes" id="UP000019149">
    <property type="component" value="Unassembled WGS sequence"/>
</dbReference>
<protein>
    <recommendedName>
        <fullName evidence="1">DH domain-containing protein</fullName>
    </recommendedName>
</protein>
<reference evidence="2 3" key="1">
    <citation type="journal article" date="2013" name="Nat. Genet.">
        <title>The genome of the hydatid tapeworm Echinococcus granulosus.</title>
        <authorList>
            <person name="Zheng H."/>
            <person name="Zhang W."/>
            <person name="Zhang L."/>
            <person name="Zhang Z."/>
            <person name="Li J."/>
            <person name="Lu G."/>
            <person name="Zhu Y."/>
            <person name="Wang Y."/>
            <person name="Huang Y."/>
            <person name="Liu J."/>
            <person name="Kang H."/>
            <person name="Chen J."/>
            <person name="Wang L."/>
            <person name="Chen A."/>
            <person name="Yu S."/>
            <person name="Gao Z."/>
            <person name="Jin L."/>
            <person name="Gu W."/>
            <person name="Wang Z."/>
            <person name="Zhao L."/>
            <person name="Shi B."/>
            <person name="Wen H."/>
            <person name="Lin R."/>
            <person name="Jones M.K."/>
            <person name="Brejova B."/>
            <person name="Vinar T."/>
            <person name="Zhao G."/>
            <person name="McManus D.P."/>
            <person name="Chen Z."/>
            <person name="Zhou Y."/>
            <person name="Wang S."/>
        </authorList>
    </citation>
    <scope>NUCLEOTIDE SEQUENCE [LARGE SCALE GENOMIC DNA]</scope>
</reference>
<sequence length="290" mass="32246">MCTPQLKCSELSLEHLRPSSGRVYSHSRSPDSSAEARVSLKKVAWVISELLETELTYLESLRDIKEHATAAFPDNPPTPHLSIFPHYVSRSYWLIGGIAWRGYYLPLLAEGKFDATTLDTVFNNIIQLHAFHQTFSGELYRNQENLVGLADVFLEHAVDFEGLYVEFCTEHSLKLLIARTEGNEARLQAKQARLEEASGGRKERPITGVVVATGHEDFSGVQPCPSGFCPASIEVEEVSRVYTDIADSSVTNYPRWFTAAAGATSVVNSIPEEHETGVVAGGRRRSRPFY</sequence>
<dbReference type="PROSITE" id="PS50010">
    <property type="entry name" value="DH_2"/>
    <property type="match status" value="1"/>
</dbReference>
<dbReference type="RefSeq" id="XP_024349069.1">
    <property type="nucleotide sequence ID" value="XM_024496484.1"/>
</dbReference>
<dbReference type="OrthoDB" id="1594986at2759"/>
<evidence type="ECO:0000313" key="2">
    <source>
        <dbReference type="EMBL" id="EUB57873.1"/>
    </source>
</evidence>
<dbReference type="KEGG" id="egl:EGR_07235"/>
<proteinExistence type="predicted"/>
<dbReference type="EMBL" id="APAU02000073">
    <property type="protein sequence ID" value="EUB57873.1"/>
    <property type="molecule type" value="Genomic_DNA"/>
</dbReference>
<dbReference type="Pfam" id="PF00621">
    <property type="entry name" value="RhoGEF"/>
    <property type="match status" value="1"/>
</dbReference>
<keyword evidence="3" id="KW-1185">Reference proteome</keyword>
<dbReference type="InterPro" id="IPR035899">
    <property type="entry name" value="DBL_dom_sf"/>
</dbReference>